<dbReference type="AlphaFoldDB" id="A0AAV5AKF6"/>
<dbReference type="InterPro" id="IPR050466">
    <property type="entry name" value="Carboxylest/Gibb_receptor"/>
</dbReference>
<organism evidence="2 3">
    <name type="scientific">Clathrus columnatus</name>
    <dbReference type="NCBI Taxonomy" id="1419009"/>
    <lineage>
        <taxon>Eukaryota</taxon>
        <taxon>Fungi</taxon>
        <taxon>Dikarya</taxon>
        <taxon>Basidiomycota</taxon>
        <taxon>Agaricomycotina</taxon>
        <taxon>Agaricomycetes</taxon>
        <taxon>Phallomycetidae</taxon>
        <taxon>Phallales</taxon>
        <taxon>Clathraceae</taxon>
        <taxon>Clathrus</taxon>
    </lineage>
</organism>
<evidence type="ECO:0000313" key="2">
    <source>
        <dbReference type="EMBL" id="GJJ12936.1"/>
    </source>
</evidence>
<sequence>MAQYAYLSKPDPEWLRITPLIPSLYTTDIIEFRKIWDAKHNRANRKVRIDDAQKVIVKEHKIIGDAGHSIPCRTYVPTTKPELGETPEQAFPLFFWTFEGGNTSSFSSKPTIKTEITCSGPAHNMRSVDYRKAPENPFPAGIDDDYAGLKWALANVENISVDVSKGVLIGGVSSGGNLTAVMAHRSLRDHEVRGKITGQLLLFPLTISYNACPAKWKSELLSMEQNKDDIICSKVTVKLYTDAYLGGKLENGFNPDFSPLLEPSFVGLPPVYIQIVGGDPLRDEGFLYDKLLRGWCSNQSGRISNKLAIEEAFAYAI</sequence>
<dbReference type="PANTHER" id="PTHR23024:SF643">
    <property type="entry name" value="AB HYDROLASE SUPERFAMILY PROTEIN B1A11.02"/>
    <property type="match status" value="1"/>
</dbReference>
<evidence type="ECO:0000259" key="1">
    <source>
        <dbReference type="Pfam" id="PF07859"/>
    </source>
</evidence>
<dbReference type="Gene3D" id="3.40.50.1820">
    <property type="entry name" value="alpha/beta hydrolase"/>
    <property type="match status" value="1"/>
</dbReference>
<comment type="caution">
    <text evidence="2">The sequence shown here is derived from an EMBL/GenBank/DDBJ whole genome shotgun (WGS) entry which is preliminary data.</text>
</comment>
<keyword evidence="3" id="KW-1185">Reference proteome</keyword>
<proteinExistence type="predicted"/>
<dbReference type="Proteomes" id="UP001050691">
    <property type="component" value="Unassembled WGS sequence"/>
</dbReference>
<dbReference type="PANTHER" id="PTHR23024">
    <property type="entry name" value="ARYLACETAMIDE DEACETYLASE"/>
    <property type="match status" value="1"/>
</dbReference>
<name>A0AAV5AKF6_9AGAM</name>
<accession>A0AAV5AKF6</accession>
<gene>
    <name evidence="2" type="ORF">Clacol_007183</name>
</gene>
<protein>
    <recommendedName>
        <fullName evidence="1">Alpha/beta hydrolase fold-3 domain-containing protein</fullName>
    </recommendedName>
</protein>
<dbReference type="Pfam" id="PF07859">
    <property type="entry name" value="Abhydrolase_3"/>
    <property type="match status" value="1"/>
</dbReference>
<feature type="domain" description="Alpha/beta hydrolase fold-3" evidence="1">
    <location>
        <begin position="126"/>
        <end position="294"/>
    </location>
</feature>
<dbReference type="SUPFAM" id="SSF53474">
    <property type="entry name" value="alpha/beta-Hydrolases"/>
    <property type="match status" value="1"/>
</dbReference>
<reference evidence="2" key="1">
    <citation type="submission" date="2021-10" db="EMBL/GenBank/DDBJ databases">
        <title>De novo Genome Assembly of Clathrus columnatus (Basidiomycota, Fungi) Using Illumina and Nanopore Sequence Data.</title>
        <authorList>
            <person name="Ogiso-Tanaka E."/>
            <person name="Itagaki H."/>
            <person name="Hosoya T."/>
            <person name="Hosaka K."/>
        </authorList>
    </citation>
    <scope>NUCLEOTIDE SEQUENCE</scope>
    <source>
        <strain evidence="2">MO-923</strain>
    </source>
</reference>
<dbReference type="EMBL" id="BPWL01000008">
    <property type="protein sequence ID" value="GJJ12936.1"/>
    <property type="molecule type" value="Genomic_DNA"/>
</dbReference>
<dbReference type="InterPro" id="IPR029058">
    <property type="entry name" value="AB_hydrolase_fold"/>
</dbReference>
<dbReference type="GO" id="GO:0016787">
    <property type="term" value="F:hydrolase activity"/>
    <property type="evidence" value="ECO:0007669"/>
    <property type="project" value="InterPro"/>
</dbReference>
<evidence type="ECO:0000313" key="3">
    <source>
        <dbReference type="Proteomes" id="UP001050691"/>
    </source>
</evidence>
<dbReference type="InterPro" id="IPR013094">
    <property type="entry name" value="AB_hydrolase_3"/>
</dbReference>